<comment type="catalytic activity">
    <reaction evidence="1">
        <text>ATP + protein L-histidine = ADP + protein N-phospho-L-histidine.</text>
        <dbReference type="EC" id="2.7.13.3"/>
    </reaction>
</comment>
<evidence type="ECO:0000256" key="6">
    <source>
        <dbReference type="ARBA" id="ARBA00022679"/>
    </source>
</evidence>
<name>A0A0S2I339_9BACT</name>
<proteinExistence type="predicted"/>
<dbReference type="FunFam" id="3.30.565.10:FF:000016">
    <property type="entry name" value="Chemotaxis protein CheA, putative"/>
    <property type="match status" value="1"/>
</dbReference>
<dbReference type="AlphaFoldDB" id="A0A0S2I339"/>
<comment type="function">
    <text evidence="11">Involved in the transmission of sensory signals from the chemoreceptors to the flagellar motors. CheA is autophosphorylated; it can transfer its phosphate group to either CheB or CheY.</text>
</comment>
<dbReference type="Pfam" id="PF02518">
    <property type="entry name" value="HATPase_c"/>
    <property type="match status" value="1"/>
</dbReference>
<feature type="domain" description="Histidine kinase" evidence="14">
    <location>
        <begin position="259"/>
        <end position="539"/>
    </location>
</feature>
<dbReference type="SMART" id="SM00073">
    <property type="entry name" value="HPT"/>
    <property type="match status" value="1"/>
</dbReference>
<evidence type="ECO:0000313" key="17">
    <source>
        <dbReference type="EMBL" id="ALO16734.1"/>
    </source>
</evidence>
<dbReference type="PATRIC" id="fig|1307839.3.peg.3276"/>
<dbReference type="Pfam" id="PF02895">
    <property type="entry name" value="H-kinase_dim"/>
    <property type="match status" value="1"/>
</dbReference>
<dbReference type="InterPro" id="IPR004105">
    <property type="entry name" value="CheA-like_dim"/>
</dbReference>
<dbReference type="GO" id="GO:0005524">
    <property type="term" value="F:ATP binding"/>
    <property type="evidence" value="ECO:0007669"/>
    <property type="project" value="UniProtKB-KW"/>
</dbReference>
<keyword evidence="7" id="KW-0547">Nucleotide-binding</keyword>
<dbReference type="CDD" id="cd00088">
    <property type="entry name" value="HPT"/>
    <property type="match status" value="1"/>
</dbReference>
<evidence type="ECO:0000256" key="8">
    <source>
        <dbReference type="ARBA" id="ARBA00022777"/>
    </source>
</evidence>
<dbReference type="InterPro" id="IPR036641">
    <property type="entry name" value="HPT_dom_sf"/>
</dbReference>
<keyword evidence="13" id="KW-0175">Coiled coil</keyword>
<dbReference type="GO" id="GO:0000155">
    <property type="term" value="F:phosphorelay sensor kinase activity"/>
    <property type="evidence" value="ECO:0007669"/>
    <property type="project" value="InterPro"/>
</dbReference>
<dbReference type="SMART" id="SM00260">
    <property type="entry name" value="CheW"/>
    <property type="match status" value="1"/>
</dbReference>
<dbReference type="Pfam" id="PF01627">
    <property type="entry name" value="Hpt"/>
    <property type="match status" value="1"/>
</dbReference>
<feature type="modified residue" description="Phosphohistidine" evidence="12">
    <location>
        <position position="44"/>
    </location>
</feature>
<evidence type="ECO:0000256" key="5">
    <source>
        <dbReference type="ARBA" id="ARBA00022553"/>
    </source>
</evidence>
<evidence type="ECO:0000256" key="4">
    <source>
        <dbReference type="ARBA" id="ARBA00022500"/>
    </source>
</evidence>
<evidence type="ECO:0000256" key="13">
    <source>
        <dbReference type="SAM" id="Coils"/>
    </source>
</evidence>
<dbReference type="STRING" id="1307839.L21SP5_03119"/>
<dbReference type="Pfam" id="PF01584">
    <property type="entry name" value="CheW"/>
    <property type="match status" value="1"/>
</dbReference>
<dbReference type="EMBL" id="CP013118">
    <property type="protein sequence ID" value="ALO16734.1"/>
    <property type="molecule type" value="Genomic_DNA"/>
</dbReference>
<dbReference type="InterPro" id="IPR036097">
    <property type="entry name" value="HisK_dim/P_sf"/>
</dbReference>
<dbReference type="Proteomes" id="UP000064893">
    <property type="component" value="Chromosome"/>
</dbReference>
<dbReference type="SUPFAM" id="SSF55874">
    <property type="entry name" value="ATPase domain of HSP90 chaperone/DNA topoisomerase II/histidine kinase"/>
    <property type="match status" value="1"/>
</dbReference>
<dbReference type="SMART" id="SM01231">
    <property type="entry name" value="H-kinase_dim"/>
    <property type="match status" value="1"/>
</dbReference>
<protein>
    <recommendedName>
        <fullName evidence="3">Chemotaxis protein CheA</fullName>
        <ecNumber evidence="2">2.7.13.3</ecNumber>
    </recommendedName>
</protein>
<dbReference type="PROSITE" id="PS50894">
    <property type="entry name" value="HPT"/>
    <property type="match status" value="1"/>
</dbReference>
<dbReference type="PROSITE" id="PS50109">
    <property type="entry name" value="HIS_KIN"/>
    <property type="match status" value="1"/>
</dbReference>
<evidence type="ECO:0000259" key="16">
    <source>
        <dbReference type="PROSITE" id="PS50894"/>
    </source>
</evidence>
<reference evidence="17 18" key="1">
    <citation type="submission" date="2015-11" db="EMBL/GenBank/DDBJ databases">
        <title>Description and complete genome sequence of a novel strain predominating in hypersaline microbial mats and representing a new family of the Bacteriodetes phylum.</title>
        <authorList>
            <person name="Spring S."/>
            <person name="Bunk B."/>
            <person name="Sproer C."/>
            <person name="Klenk H.-P."/>
        </authorList>
    </citation>
    <scope>NUCLEOTIDE SEQUENCE [LARGE SCALE GENOMIC DNA]</scope>
    <source>
        <strain evidence="17 18">L21-Spi-D4</strain>
    </source>
</reference>
<dbReference type="InterPro" id="IPR004358">
    <property type="entry name" value="Sig_transdc_His_kin-like_C"/>
</dbReference>
<dbReference type="PANTHER" id="PTHR43395">
    <property type="entry name" value="SENSOR HISTIDINE KINASE CHEA"/>
    <property type="match status" value="1"/>
</dbReference>
<keyword evidence="6 17" id="KW-0808">Transferase</keyword>
<keyword evidence="4" id="KW-0145">Chemotaxis</keyword>
<dbReference type="Gene3D" id="3.30.565.10">
    <property type="entry name" value="Histidine kinase-like ATPase, C-terminal domain"/>
    <property type="match status" value="1"/>
</dbReference>
<evidence type="ECO:0000313" key="18">
    <source>
        <dbReference type="Proteomes" id="UP000064893"/>
    </source>
</evidence>
<evidence type="ECO:0000256" key="11">
    <source>
        <dbReference type="ARBA" id="ARBA00035100"/>
    </source>
</evidence>
<evidence type="ECO:0000256" key="10">
    <source>
        <dbReference type="ARBA" id="ARBA00023012"/>
    </source>
</evidence>
<dbReference type="OrthoDB" id="9815750at2"/>
<dbReference type="GO" id="GO:0006935">
    <property type="term" value="P:chemotaxis"/>
    <property type="evidence" value="ECO:0007669"/>
    <property type="project" value="UniProtKB-KW"/>
</dbReference>
<evidence type="ECO:0000256" key="9">
    <source>
        <dbReference type="ARBA" id="ARBA00022840"/>
    </source>
</evidence>
<dbReference type="InterPro" id="IPR051315">
    <property type="entry name" value="Bact_Chemotaxis_CheA"/>
</dbReference>
<gene>
    <name evidence="17" type="primary">cheA_1</name>
    <name evidence="17" type="ORF">L21SP5_03119</name>
</gene>
<feature type="coiled-coil region" evidence="13">
    <location>
        <begin position="9"/>
        <end position="36"/>
    </location>
</feature>
<keyword evidence="8" id="KW-0418">Kinase</keyword>
<evidence type="ECO:0000259" key="15">
    <source>
        <dbReference type="PROSITE" id="PS50851"/>
    </source>
</evidence>
<keyword evidence="5 12" id="KW-0597">Phosphoprotein</keyword>
<evidence type="ECO:0000256" key="2">
    <source>
        <dbReference type="ARBA" id="ARBA00012438"/>
    </source>
</evidence>
<evidence type="ECO:0000256" key="3">
    <source>
        <dbReference type="ARBA" id="ARBA00021495"/>
    </source>
</evidence>
<dbReference type="InterPro" id="IPR002545">
    <property type="entry name" value="CheW-lke_dom"/>
</dbReference>
<dbReference type="SMART" id="SM00387">
    <property type="entry name" value="HATPase_c"/>
    <property type="match status" value="1"/>
</dbReference>
<dbReference type="GO" id="GO:0005737">
    <property type="term" value="C:cytoplasm"/>
    <property type="evidence" value="ECO:0007669"/>
    <property type="project" value="InterPro"/>
</dbReference>
<evidence type="ECO:0000259" key="14">
    <source>
        <dbReference type="PROSITE" id="PS50109"/>
    </source>
</evidence>
<dbReference type="InterPro" id="IPR037006">
    <property type="entry name" value="CheA-like_homodim_sf"/>
</dbReference>
<organism evidence="17 18">
    <name type="scientific">Salinivirga cyanobacteriivorans</name>
    <dbReference type="NCBI Taxonomy" id="1307839"/>
    <lineage>
        <taxon>Bacteria</taxon>
        <taxon>Pseudomonadati</taxon>
        <taxon>Bacteroidota</taxon>
        <taxon>Bacteroidia</taxon>
        <taxon>Bacteroidales</taxon>
        <taxon>Salinivirgaceae</taxon>
        <taxon>Salinivirga</taxon>
    </lineage>
</organism>
<accession>A0A0S2I339</accession>
<dbReference type="InterPro" id="IPR036061">
    <property type="entry name" value="CheW-like_dom_sf"/>
</dbReference>
<dbReference type="KEGG" id="blq:L21SP5_03119"/>
<dbReference type="PRINTS" id="PR00344">
    <property type="entry name" value="BCTRLSENSOR"/>
</dbReference>
<dbReference type="SUPFAM" id="SSF50341">
    <property type="entry name" value="CheW-like"/>
    <property type="match status" value="1"/>
</dbReference>
<dbReference type="InterPro" id="IPR008207">
    <property type="entry name" value="Sig_transdc_His_kin_Hpt_dom"/>
</dbReference>
<keyword evidence="10" id="KW-0902">Two-component regulatory system</keyword>
<dbReference type="InterPro" id="IPR036890">
    <property type="entry name" value="HATPase_C_sf"/>
</dbReference>
<dbReference type="PROSITE" id="PS50851">
    <property type="entry name" value="CHEW"/>
    <property type="match status" value="1"/>
</dbReference>
<evidence type="ECO:0000256" key="12">
    <source>
        <dbReference type="PROSITE-ProRule" id="PRU00110"/>
    </source>
</evidence>
<keyword evidence="9" id="KW-0067">ATP-binding</keyword>
<dbReference type="EC" id="2.7.13.3" evidence="2"/>
<dbReference type="Gene3D" id="1.10.287.560">
    <property type="entry name" value="Histidine kinase CheA-like, homodimeric domain"/>
    <property type="match status" value="1"/>
</dbReference>
<evidence type="ECO:0000256" key="1">
    <source>
        <dbReference type="ARBA" id="ARBA00000085"/>
    </source>
</evidence>
<feature type="domain" description="HPt" evidence="16">
    <location>
        <begin position="1"/>
        <end position="101"/>
    </location>
</feature>
<keyword evidence="18" id="KW-1185">Reference proteome</keyword>
<dbReference type="Gene3D" id="2.30.30.40">
    <property type="entry name" value="SH3 Domains"/>
    <property type="match status" value="1"/>
</dbReference>
<dbReference type="PANTHER" id="PTHR43395:SF10">
    <property type="entry name" value="CHEMOTAXIS PROTEIN CHEA"/>
    <property type="match status" value="1"/>
</dbReference>
<dbReference type="InterPro" id="IPR005467">
    <property type="entry name" value="His_kinase_dom"/>
</dbReference>
<evidence type="ECO:0000256" key="7">
    <source>
        <dbReference type="ARBA" id="ARBA00022741"/>
    </source>
</evidence>
<dbReference type="SUPFAM" id="SSF47226">
    <property type="entry name" value="Histidine-containing phosphotransfer domain, HPT domain"/>
    <property type="match status" value="1"/>
</dbReference>
<dbReference type="InterPro" id="IPR003594">
    <property type="entry name" value="HATPase_dom"/>
</dbReference>
<dbReference type="RefSeq" id="WP_057954083.1">
    <property type="nucleotide sequence ID" value="NZ_CP013118.1"/>
</dbReference>
<dbReference type="SUPFAM" id="SSF47384">
    <property type="entry name" value="Homodimeric domain of signal transducing histidine kinase"/>
    <property type="match status" value="1"/>
</dbReference>
<feature type="domain" description="CheW-like" evidence="15">
    <location>
        <begin position="541"/>
        <end position="672"/>
    </location>
</feature>
<sequence>MEAFKQKFVEEATEQINDLEEALLQLDKNKEDMDTIESIFRVMHSLKGGSAMFGFEKIDKFTHILENIYDRIRNHELKVTPEILDLTFQAVDHLRKLLDETPENEQQLEQENKLFIERIEKALNEKTTPEHTSIQDEPTEGKTKTYFVRFVPNEDIMQNGTNPLFLLEDLSQLGTSLIVPDISKIPDFKSLDPSKTYTSWNILLSTNAGINAVIDVFIFVDDEAKIETHKISDYNLLQDKAIKNILKDTLQQKPHIKPSEIHDLIIDLENIYQEKEEKQVKEESRKKVEHSISSIRVSSDKLDNLINWVSELVTIQAQLSLFNKENNYPGLDPIAEEIEKISRRLRDDVFSIRLIPIANMVTRFQRLVRELSNELGKEVDFITKGTETELDKNIIEMLVDPVMHIIRNSLDHGIEDSAQARIDAGKPQKGSITLNAFYSGTYVYIQIIDDGKGLDHEKLRQKAIEKEIITEDTQITEKEIFDLVFTSGFSTAKEVTNLSGRGVGMDVVKQKISELRGEVELTSKKGKGTTVTIKLPLTLSIIDGLLVRIAKTKFVIPLAAVQKIYEFTHKEIEESINNLFLADDKRVPFIYLRDALNIEGTPPEIERIVNVEFQDTFMGLTVDEIIGEYQAVLKPLGRMYKDVDIVSGATILGDGTVALVLDPNRLINEYTNKENIGG</sequence>
<dbReference type="Gene3D" id="1.20.120.160">
    <property type="entry name" value="HPT domain"/>
    <property type="match status" value="1"/>
</dbReference>